<proteinExistence type="predicted"/>
<dbReference type="InterPro" id="IPR001466">
    <property type="entry name" value="Beta-lactam-related"/>
</dbReference>
<dbReference type="PANTHER" id="PTHR43283:SF3">
    <property type="entry name" value="BETA-LACTAMASE FAMILY PROTEIN (AFU_ORTHOLOGUE AFUA_5G07500)"/>
    <property type="match status" value="1"/>
</dbReference>
<dbReference type="AlphaFoldDB" id="A0A240BZN8"/>
<dbReference type="EC" id="3.1.1.-" evidence="2"/>
<dbReference type="OrthoDB" id="119951at2"/>
<dbReference type="KEGG" id="sfj:SAMEA4384070_2337"/>
<organism evidence="2 3">
    <name type="scientific">Serratia ficaria</name>
    <dbReference type="NCBI Taxonomy" id="61651"/>
    <lineage>
        <taxon>Bacteria</taxon>
        <taxon>Pseudomonadati</taxon>
        <taxon>Pseudomonadota</taxon>
        <taxon>Gammaproteobacteria</taxon>
        <taxon>Enterobacterales</taxon>
        <taxon>Yersiniaceae</taxon>
        <taxon>Serratia</taxon>
    </lineage>
</organism>
<feature type="domain" description="Beta-lactamase-related" evidence="1">
    <location>
        <begin position="19"/>
        <end position="366"/>
    </location>
</feature>
<dbReference type="PANTHER" id="PTHR43283">
    <property type="entry name" value="BETA-LACTAMASE-RELATED"/>
    <property type="match status" value="1"/>
</dbReference>
<evidence type="ECO:0000313" key="2">
    <source>
        <dbReference type="EMBL" id="SNW01135.1"/>
    </source>
</evidence>
<dbReference type="EMBL" id="LT906479">
    <property type="protein sequence ID" value="SNW01135.1"/>
    <property type="molecule type" value="Genomic_DNA"/>
</dbReference>
<dbReference type="Gene3D" id="3.40.710.10">
    <property type="entry name" value="DD-peptidase/beta-lactamase superfamily"/>
    <property type="match status" value="1"/>
</dbReference>
<evidence type="ECO:0000313" key="3">
    <source>
        <dbReference type="Proteomes" id="UP000215134"/>
    </source>
</evidence>
<dbReference type="RefSeq" id="WP_095097343.1">
    <property type="nucleotide sequence ID" value="NZ_CAMIQD010000002.1"/>
</dbReference>
<dbReference type="InterPro" id="IPR012338">
    <property type="entry name" value="Beta-lactam/transpept-like"/>
</dbReference>
<dbReference type="Proteomes" id="UP000215134">
    <property type="component" value="Chromosome 1"/>
</dbReference>
<name>A0A240BZN8_SERFI</name>
<dbReference type="InterPro" id="IPR050789">
    <property type="entry name" value="Diverse_Enzym_Activities"/>
</dbReference>
<keyword evidence="3" id="KW-1185">Reference proteome</keyword>
<evidence type="ECO:0000259" key="1">
    <source>
        <dbReference type="Pfam" id="PF00144"/>
    </source>
</evidence>
<protein>
    <submittedName>
        <fullName evidence="2">Esterase estB</fullName>
        <ecNumber evidence="2">3.1.1.-</ecNumber>
    </submittedName>
</protein>
<reference evidence="2 3" key="1">
    <citation type="submission" date="2017-06" db="EMBL/GenBank/DDBJ databases">
        <authorList>
            <consortium name="Pathogen Informatics"/>
        </authorList>
    </citation>
    <scope>NUCLEOTIDE SEQUENCE [LARGE SCALE GENOMIC DNA]</scope>
    <source>
        <strain evidence="2 3">NCTC12148</strain>
    </source>
</reference>
<accession>A0A240BZN8</accession>
<dbReference type="GeneID" id="75027489"/>
<keyword evidence="2" id="KW-0378">Hydrolase</keyword>
<dbReference type="STRING" id="1411141.GCA_001590885_01205"/>
<gene>
    <name evidence="2" type="primary">estB_1</name>
    <name evidence="2" type="ORF">SAMEA4384070_02337</name>
</gene>
<dbReference type="Pfam" id="PF00144">
    <property type="entry name" value="Beta-lactamase"/>
    <property type="match status" value="1"/>
</dbReference>
<sequence>MSAEQQSLAQRITTASQRAIAEGRIVGSVVLVARRGETVFASACGYADREQRRPMRRETQFRLSSVSKPYATLAAMRMIEQGRLGLDDAVSDWLPWFTPALADGRRPEIKIRHLLSHTAGLDYRLNQPAGGDYHRLGIKDGLELSALSLEQNLRLLAQAPLLAAPGSAFNYSLAIDVLGAVLEQAADETLPQLFERWVAQPLGLGNTGFYTRDADNLATAYYNTAGGPQRLRDGQRVALPEGFGADVEFQPSRALNPNAYPSGGAGMVGDADDVLRLVETLRNGGEGILQPETLALMRSPHVGPEAQTQGPGWGFGFGGALLVDERLATTPQRAGTMTWGGVYGHNWFCDPQEELSVVVLTNTAFEGMCGLYPQQIRDAVYRTR</sequence>
<dbReference type="SUPFAM" id="SSF56601">
    <property type="entry name" value="beta-lactamase/transpeptidase-like"/>
    <property type="match status" value="1"/>
</dbReference>
<dbReference type="GO" id="GO:0016787">
    <property type="term" value="F:hydrolase activity"/>
    <property type="evidence" value="ECO:0007669"/>
    <property type="project" value="UniProtKB-KW"/>
</dbReference>